<evidence type="ECO:0000256" key="13">
    <source>
        <dbReference type="ARBA" id="ARBA00048679"/>
    </source>
</evidence>
<comment type="catalytic activity">
    <reaction evidence="12">
        <text>L-threonyl-[protein] + ATP = O-phospho-L-threonyl-[protein] + ADP + H(+)</text>
        <dbReference type="Rhea" id="RHEA:46608"/>
        <dbReference type="Rhea" id="RHEA-COMP:11060"/>
        <dbReference type="Rhea" id="RHEA-COMP:11605"/>
        <dbReference type="ChEBI" id="CHEBI:15378"/>
        <dbReference type="ChEBI" id="CHEBI:30013"/>
        <dbReference type="ChEBI" id="CHEBI:30616"/>
        <dbReference type="ChEBI" id="CHEBI:61977"/>
        <dbReference type="ChEBI" id="CHEBI:456216"/>
        <dbReference type="EC" id="2.7.11.1"/>
    </reaction>
</comment>
<dbReference type="AlphaFoldDB" id="B9RS56"/>
<comment type="catalytic activity">
    <reaction evidence="13">
        <text>L-seryl-[protein] + ATP = O-phospho-L-seryl-[protein] + ADP + H(+)</text>
        <dbReference type="Rhea" id="RHEA:17989"/>
        <dbReference type="Rhea" id="RHEA-COMP:9863"/>
        <dbReference type="Rhea" id="RHEA-COMP:11604"/>
        <dbReference type="ChEBI" id="CHEBI:15378"/>
        <dbReference type="ChEBI" id="CHEBI:29999"/>
        <dbReference type="ChEBI" id="CHEBI:30616"/>
        <dbReference type="ChEBI" id="CHEBI:83421"/>
        <dbReference type="ChEBI" id="CHEBI:456216"/>
        <dbReference type="EC" id="2.7.11.1"/>
    </reaction>
</comment>
<keyword evidence="5 18" id="KW-0808">Transferase</keyword>
<feature type="compositionally biased region" description="Low complexity" evidence="15">
    <location>
        <begin position="646"/>
        <end position="661"/>
    </location>
</feature>
<evidence type="ECO:0000256" key="6">
    <source>
        <dbReference type="ARBA" id="ARBA00022692"/>
    </source>
</evidence>
<keyword evidence="18" id="KW-0675">Receptor</keyword>
<feature type="transmembrane region" description="Helical" evidence="16">
    <location>
        <begin position="241"/>
        <end position="266"/>
    </location>
</feature>
<keyword evidence="10 16" id="KW-1133">Transmembrane helix</keyword>
<name>B9RS56_RICCO</name>
<dbReference type="STRING" id="3988.B9RS56"/>
<evidence type="ECO:0000259" key="17">
    <source>
        <dbReference type="PROSITE" id="PS50011"/>
    </source>
</evidence>
<keyword evidence="9 14" id="KW-0067">ATP-binding</keyword>
<dbReference type="InterPro" id="IPR011009">
    <property type="entry name" value="Kinase-like_dom_sf"/>
</dbReference>
<gene>
    <name evidence="18" type="ORF">RCOM_0803080</name>
</gene>
<organism evidence="18 19">
    <name type="scientific">Ricinus communis</name>
    <name type="common">Castor bean</name>
    <dbReference type="NCBI Taxonomy" id="3988"/>
    <lineage>
        <taxon>Eukaryota</taxon>
        <taxon>Viridiplantae</taxon>
        <taxon>Streptophyta</taxon>
        <taxon>Embryophyta</taxon>
        <taxon>Tracheophyta</taxon>
        <taxon>Spermatophyta</taxon>
        <taxon>Magnoliopsida</taxon>
        <taxon>eudicotyledons</taxon>
        <taxon>Gunneridae</taxon>
        <taxon>Pentapetalae</taxon>
        <taxon>rosids</taxon>
        <taxon>fabids</taxon>
        <taxon>Malpighiales</taxon>
        <taxon>Euphorbiaceae</taxon>
        <taxon>Acalyphoideae</taxon>
        <taxon>Acalypheae</taxon>
        <taxon>Ricinus</taxon>
    </lineage>
</organism>
<dbReference type="GO" id="GO:0004674">
    <property type="term" value="F:protein serine/threonine kinase activity"/>
    <property type="evidence" value="ECO:0007669"/>
    <property type="project" value="UniProtKB-KW"/>
</dbReference>
<dbReference type="Gene3D" id="1.10.510.10">
    <property type="entry name" value="Transferase(Phosphotransferase) domain 1"/>
    <property type="match status" value="1"/>
</dbReference>
<dbReference type="eggNOG" id="KOG1187">
    <property type="taxonomic scope" value="Eukaryota"/>
</dbReference>
<feature type="region of interest" description="Disordered" evidence="15">
    <location>
        <begin position="636"/>
        <end position="667"/>
    </location>
</feature>
<dbReference type="PROSITE" id="PS00107">
    <property type="entry name" value="PROTEIN_KINASE_ATP"/>
    <property type="match status" value="1"/>
</dbReference>
<feature type="binding site" evidence="14">
    <location>
        <position position="369"/>
    </location>
    <ligand>
        <name>ATP</name>
        <dbReference type="ChEBI" id="CHEBI:30616"/>
    </ligand>
</feature>
<dbReference type="EMBL" id="EQ973807">
    <property type="protein sequence ID" value="EEF45916.1"/>
    <property type="molecule type" value="Genomic_DNA"/>
</dbReference>
<feature type="region of interest" description="Disordered" evidence="15">
    <location>
        <begin position="1"/>
        <end position="50"/>
    </location>
</feature>
<evidence type="ECO:0000256" key="8">
    <source>
        <dbReference type="ARBA" id="ARBA00022777"/>
    </source>
</evidence>
<dbReference type="InterPro" id="IPR017441">
    <property type="entry name" value="Protein_kinase_ATP_BS"/>
</dbReference>
<evidence type="ECO:0000256" key="12">
    <source>
        <dbReference type="ARBA" id="ARBA00047899"/>
    </source>
</evidence>
<dbReference type="CDD" id="cd14066">
    <property type="entry name" value="STKc_IRAK"/>
    <property type="match status" value="1"/>
</dbReference>
<evidence type="ECO:0000256" key="7">
    <source>
        <dbReference type="ARBA" id="ARBA00022741"/>
    </source>
</evidence>
<dbReference type="FunFam" id="3.30.200.20:FF:000212">
    <property type="entry name" value="Proline-rich receptor-like protein kinase PERK8"/>
    <property type="match status" value="1"/>
</dbReference>
<dbReference type="InterPro" id="IPR047117">
    <property type="entry name" value="PERK1-13-like"/>
</dbReference>
<dbReference type="PANTHER" id="PTHR47982">
    <property type="entry name" value="PROLINE-RICH RECEPTOR-LIKE PROTEIN KINASE PERK4"/>
    <property type="match status" value="1"/>
</dbReference>
<evidence type="ECO:0000256" key="11">
    <source>
        <dbReference type="ARBA" id="ARBA00023136"/>
    </source>
</evidence>
<feature type="compositionally biased region" description="Pro residues" evidence="15">
    <location>
        <begin position="114"/>
        <end position="159"/>
    </location>
</feature>
<protein>
    <recommendedName>
        <fullName evidence="2">non-specific serine/threonine protein kinase</fullName>
        <ecNumber evidence="2">2.7.11.1</ecNumber>
    </recommendedName>
</protein>
<keyword evidence="19" id="KW-1185">Reference proteome</keyword>
<proteinExistence type="predicted"/>
<dbReference type="InterPro" id="IPR008271">
    <property type="entry name" value="Ser/Thr_kinase_AS"/>
</dbReference>
<keyword evidence="11 16" id="KW-0472">Membrane</keyword>
<dbReference type="PANTHER" id="PTHR47982:SF22">
    <property type="entry name" value="PROLINE-RICH RECEPTOR-LIKE PROTEIN KINASE PERK14"/>
    <property type="match status" value="1"/>
</dbReference>
<dbReference type="PROSITE" id="PS00108">
    <property type="entry name" value="PROTEIN_KINASE_ST"/>
    <property type="match status" value="1"/>
</dbReference>
<dbReference type="InterPro" id="IPR000719">
    <property type="entry name" value="Prot_kinase_dom"/>
</dbReference>
<dbReference type="FunFam" id="1.10.510.10:FF:000173">
    <property type="entry name" value="proline-rich receptor-like protein kinase PERK8"/>
    <property type="match status" value="1"/>
</dbReference>
<keyword evidence="8 18" id="KW-0418">Kinase</keyword>
<evidence type="ECO:0000256" key="9">
    <source>
        <dbReference type="ARBA" id="ARBA00022840"/>
    </source>
</evidence>
<dbReference type="PROSITE" id="PS50011">
    <property type="entry name" value="PROTEIN_KINASE_DOM"/>
    <property type="match status" value="1"/>
</dbReference>
<evidence type="ECO:0000256" key="10">
    <source>
        <dbReference type="ARBA" id="ARBA00022989"/>
    </source>
</evidence>
<evidence type="ECO:0000313" key="18">
    <source>
        <dbReference type="EMBL" id="EEF45916.1"/>
    </source>
</evidence>
<feature type="domain" description="Protein kinase" evidence="17">
    <location>
        <begin position="341"/>
        <end position="622"/>
    </location>
</feature>
<evidence type="ECO:0000256" key="15">
    <source>
        <dbReference type="SAM" id="MobiDB-lite"/>
    </source>
</evidence>
<feature type="compositionally biased region" description="Pro residues" evidence="15">
    <location>
        <begin position="79"/>
        <end position="93"/>
    </location>
</feature>
<feature type="compositionally biased region" description="Pro residues" evidence="15">
    <location>
        <begin position="1"/>
        <end position="14"/>
    </location>
</feature>
<evidence type="ECO:0000256" key="2">
    <source>
        <dbReference type="ARBA" id="ARBA00012513"/>
    </source>
</evidence>
<comment type="subcellular location">
    <subcellularLocation>
        <location evidence="1">Cell membrane</location>
        <topology evidence="1">Single-pass membrane protein</topology>
    </subcellularLocation>
</comment>
<dbReference type="GO" id="GO:0106310">
    <property type="term" value="F:protein serine kinase activity"/>
    <property type="evidence" value="ECO:0007669"/>
    <property type="project" value="RHEA"/>
</dbReference>
<evidence type="ECO:0000256" key="3">
    <source>
        <dbReference type="ARBA" id="ARBA00022475"/>
    </source>
</evidence>
<accession>B9RS56</accession>
<dbReference type="Pfam" id="PF07714">
    <property type="entry name" value="PK_Tyr_Ser-Thr"/>
    <property type="match status" value="1"/>
</dbReference>
<evidence type="ECO:0000256" key="14">
    <source>
        <dbReference type="PROSITE-ProRule" id="PRU10141"/>
    </source>
</evidence>
<feature type="compositionally biased region" description="Pro residues" evidence="15">
    <location>
        <begin position="34"/>
        <end position="44"/>
    </location>
</feature>
<reference evidence="19" key="1">
    <citation type="journal article" date="2010" name="Nat. Biotechnol.">
        <title>Draft genome sequence of the oilseed species Ricinus communis.</title>
        <authorList>
            <person name="Chan A.P."/>
            <person name="Crabtree J."/>
            <person name="Zhao Q."/>
            <person name="Lorenzi H."/>
            <person name="Orvis J."/>
            <person name="Puiu D."/>
            <person name="Melake-Berhan A."/>
            <person name="Jones K.M."/>
            <person name="Redman J."/>
            <person name="Chen G."/>
            <person name="Cahoon E.B."/>
            <person name="Gedil M."/>
            <person name="Stanke M."/>
            <person name="Haas B.J."/>
            <person name="Wortman J.R."/>
            <person name="Fraser-Liggett C.M."/>
            <person name="Ravel J."/>
            <person name="Rabinowicz P.D."/>
        </authorList>
    </citation>
    <scope>NUCLEOTIDE SEQUENCE [LARGE SCALE GENOMIC DNA]</scope>
    <source>
        <strain evidence="19">cv. Hale</strain>
    </source>
</reference>
<feature type="compositionally biased region" description="Pro residues" evidence="15">
    <location>
        <begin position="176"/>
        <end position="187"/>
    </location>
</feature>
<evidence type="ECO:0000256" key="4">
    <source>
        <dbReference type="ARBA" id="ARBA00022527"/>
    </source>
</evidence>
<dbReference type="SUPFAM" id="SSF56112">
    <property type="entry name" value="Protein kinase-like (PK-like)"/>
    <property type="match status" value="1"/>
</dbReference>
<evidence type="ECO:0000256" key="16">
    <source>
        <dbReference type="SAM" id="Phobius"/>
    </source>
</evidence>
<dbReference type="GO" id="GO:0005524">
    <property type="term" value="F:ATP binding"/>
    <property type="evidence" value="ECO:0007669"/>
    <property type="project" value="UniProtKB-UniRule"/>
</dbReference>
<keyword evidence="3" id="KW-1003">Cell membrane</keyword>
<evidence type="ECO:0000256" key="5">
    <source>
        <dbReference type="ARBA" id="ARBA00022679"/>
    </source>
</evidence>
<feature type="region of interest" description="Disordered" evidence="15">
    <location>
        <begin position="79"/>
        <end position="192"/>
    </location>
</feature>
<evidence type="ECO:0000256" key="1">
    <source>
        <dbReference type="ARBA" id="ARBA00004162"/>
    </source>
</evidence>
<dbReference type="Gene3D" id="3.30.200.20">
    <property type="entry name" value="Phosphorylase Kinase, domain 1"/>
    <property type="match status" value="1"/>
</dbReference>
<dbReference type="Proteomes" id="UP000008311">
    <property type="component" value="Unassembled WGS sequence"/>
</dbReference>
<evidence type="ECO:0000313" key="19">
    <source>
        <dbReference type="Proteomes" id="UP000008311"/>
    </source>
</evidence>
<dbReference type="EC" id="2.7.11.1" evidence="2"/>
<dbReference type="InterPro" id="IPR001245">
    <property type="entry name" value="Ser-Thr/Tyr_kinase_cat_dom"/>
</dbReference>
<sequence>MSLPPLISPQPPDDVPWLLPASPPPLGEGSTSPSPAPVASPPPLSLVAPSFPLPPTPAEVVVPPAYSAPPIAKPPLASPPPSVVVPIVSPPPLVAARPPTAISPPISPVSSPSLPEPPIPSLAPPPSFPPSLSIPPPPPPPLSPTVRPPAPPTLAPPPSQLGTSLPPKAYSSTPEVSPPPPPSPTPFAPSSTWLNYPPPTEFPREPHAPLYSVVKPPPFSLPLAHGSLPVSSQQSHFSTGLIVGCLIGGVLLLLLLVLGFICICFINRRRKKNAMIQEHFTEPPSGLKPKGEHVIRVQITNSGNLGYKNPLQTEAPTPHVASSISSGTFTYNELAVATNSFSEANLIGEGGFGYVHKGFLQTGLAVAVKQLKEGSMQGEREFEAEVEIISRIHHKHLVSLIGYCIAGNGRLLVYEFVPNNTLEYHLHRNGQNVLEWATRLKIAIGSAKGLAYIHEDCNPTIIHRDIKAANILLDQDFEAKVSDFGLAKSFPVRTGITHISTRVVGTFGYLAPEYVTSGKLTEKSDVYSYGVILLELITGYPPISDDDPVLKEGLVEWARPLLTQALENSDFGALVDPQLEEKYNTNEMARMLACAAACVRRSSRLRPRMSQIVRALEGDISIKDLNGGMQPGNSTVYAPVKWQNDSGSSSEYSLNPSSSSSDFRRQG</sequence>
<dbReference type="SMART" id="SM00220">
    <property type="entry name" value="S_TKc"/>
    <property type="match status" value="1"/>
</dbReference>
<keyword evidence="7 14" id="KW-0547">Nucleotide-binding</keyword>
<keyword evidence="4" id="KW-0723">Serine/threonine-protein kinase</keyword>
<keyword evidence="6 16" id="KW-0812">Transmembrane</keyword>
<dbReference type="InParanoid" id="B9RS56"/>
<dbReference type="GO" id="GO:0005886">
    <property type="term" value="C:plasma membrane"/>
    <property type="evidence" value="ECO:0000318"/>
    <property type="project" value="GO_Central"/>
</dbReference>